<dbReference type="InterPro" id="IPR010093">
    <property type="entry name" value="SinI_DNA-bd"/>
</dbReference>
<dbReference type="InterPro" id="IPR041657">
    <property type="entry name" value="HTH_17"/>
</dbReference>
<evidence type="ECO:0000313" key="3">
    <source>
        <dbReference type="Proteomes" id="UP000184550"/>
    </source>
</evidence>
<dbReference type="EMBL" id="CZCU02000156">
    <property type="protein sequence ID" value="VXD23857.1"/>
    <property type="molecule type" value="Genomic_DNA"/>
</dbReference>
<dbReference type="SUPFAM" id="SSF46955">
    <property type="entry name" value="Putative DNA-binding domain"/>
    <property type="match status" value="1"/>
</dbReference>
<feature type="domain" description="Helix-turn-helix" evidence="1">
    <location>
        <begin position="77"/>
        <end position="125"/>
    </location>
</feature>
<protein>
    <recommendedName>
        <fullName evidence="1">Helix-turn-helix domain-containing protein</fullName>
    </recommendedName>
</protein>
<organism evidence="2 3">
    <name type="scientific">Planktothrix serta PCC 8927</name>
    <dbReference type="NCBI Taxonomy" id="671068"/>
    <lineage>
        <taxon>Bacteria</taxon>
        <taxon>Bacillati</taxon>
        <taxon>Cyanobacteriota</taxon>
        <taxon>Cyanophyceae</taxon>
        <taxon>Oscillatoriophycideae</taxon>
        <taxon>Oscillatoriales</taxon>
        <taxon>Microcoleaceae</taxon>
        <taxon>Planktothrix</taxon>
    </lineage>
</organism>
<dbReference type="NCBIfam" id="TIGR01764">
    <property type="entry name" value="excise"/>
    <property type="match status" value="1"/>
</dbReference>
<evidence type="ECO:0000313" key="2">
    <source>
        <dbReference type="EMBL" id="VXD23857.1"/>
    </source>
</evidence>
<name>A0A7Z9BW52_9CYAN</name>
<proteinExistence type="predicted"/>
<evidence type="ECO:0000259" key="1">
    <source>
        <dbReference type="Pfam" id="PF12728"/>
    </source>
</evidence>
<dbReference type="AlphaFoldDB" id="A0A7Z9BW52"/>
<sequence>MLKNKSNCVQLTAYQEERQSIEQLEHLLEASNSHPRLVASTGEEILLPKSVYVALRQVVHAMVLGQSITIFHQEEEMTTQQAADFLNVSRPYLIKLLEQGEVPHIKVGSHRRIRFQDIATYKQQRDTKRRQHLNEVTAFLQDEGFYNQQSSELML</sequence>
<reference evidence="2" key="1">
    <citation type="submission" date="2019-10" db="EMBL/GenBank/DDBJ databases">
        <authorList>
            <consortium name="Genoscope - CEA"/>
            <person name="William W."/>
        </authorList>
    </citation>
    <scope>NUCLEOTIDE SEQUENCE [LARGE SCALE GENOMIC DNA]</scope>
    <source>
        <strain evidence="2">BBR_PRJEB10992</strain>
    </source>
</reference>
<dbReference type="OrthoDB" id="26212at2"/>
<dbReference type="InterPro" id="IPR009061">
    <property type="entry name" value="DNA-bd_dom_put_sf"/>
</dbReference>
<dbReference type="Pfam" id="PF12728">
    <property type="entry name" value="HTH_17"/>
    <property type="match status" value="1"/>
</dbReference>
<comment type="caution">
    <text evidence="2">The sequence shown here is derived from an EMBL/GenBank/DDBJ whole genome shotgun (WGS) entry which is preliminary data.</text>
</comment>
<keyword evidence="3" id="KW-1185">Reference proteome</keyword>
<dbReference type="Proteomes" id="UP000184550">
    <property type="component" value="Unassembled WGS sequence"/>
</dbReference>
<gene>
    <name evidence="2" type="ORF">PL8927_790035</name>
</gene>
<accession>A0A7Z9BW52</accession>
<dbReference type="GO" id="GO:0003677">
    <property type="term" value="F:DNA binding"/>
    <property type="evidence" value="ECO:0007669"/>
    <property type="project" value="InterPro"/>
</dbReference>
<dbReference type="RefSeq" id="WP_083625707.1">
    <property type="nucleotide sequence ID" value="NZ_LR734880.1"/>
</dbReference>